<dbReference type="Proteomes" id="UP000202511">
    <property type="component" value="Segment"/>
</dbReference>
<dbReference type="PANTHER" id="PTHR43215:SF14">
    <property type="entry name" value="RADIAL SPOKE HEAD 1 HOMOLOG"/>
    <property type="match status" value="1"/>
</dbReference>
<evidence type="ECO:0000256" key="1">
    <source>
        <dbReference type="ARBA" id="ARBA00022737"/>
    </source>
</evidence>
<dbReference type="InterPro" id="IPR003409">
    <property type="entry name" value="MORN"/>
</dbReference>
<accession>A0A0B5J6I2</accession>
<organism evidence="3 4">
    <name type="scientific">Pandoravirus inopinatum</name>
    <dbReference type="NCBI Taxonomy" id="1605721"/>
    <lineage>
        <taxon>Viruses</taxon>
        <taxon>Pandoravirus</taxon>
    </lineage>
</organism>
<dbReference type="InterPro" id="IPR036047">
    <property type="entry name" value="F-box-like_dom_sf"/>
</dbReference>
<proteinExistence type="predicted"/>
<dbReference type="Gene3D" id="1.20.1280.50">
    <property type="match status" value="1"/>
</dbReference>
<dbReference type="Gene3D" id="2.20.110.10">
    <property type="entry name" value="Histone H3 K4-specific methyltransferase SET7/9 N-terminal domain"/>
    <property type="match status" value="3"/>
</dbReference>
<dbReference type="GeneID" id="23462287"/>
<dbReference type="InterPro" id="IPR001810">
    <property type="entry name" value="F-box_dom"/>
</dbReference>
<sequence>MKRHRGICEGADSLCDKANGPCASKRRRRNRRKDSRAFATPFFDRLPDELVLAILAALGDPRSLVSWGQTSRRHHELANDPLLWRRLCESHFGPLLHRNFAKWGKSWRWLYRAQTHEVAVTGPDVGAILVHVRDHQYIYWGDCRNGLPHGYGLALQMPTRHCDGSRGLARVWTDAADAVATTDPGYEGEWSNGQFDGYGTYAWPDGKHYEGDWRDSRRHGQGASTYANGDHYNGEWRNGERYGHGVCTYADGSRYEGEWDGGILWGKGLLVKPDGWRYQGDWRDKRHGYGVCVEVDGSRYEGRWRGGKRHGTGTWHYADGSSARGDWHHKSMTWGEVIQHRADAESCITDVACKACAVVANKWF</sequence>
<dbReference type="SUPFAM" id="SSF82185">
    <property type="entry name" value="Histone H3 K4-specific methyltransferase SET7/9 N-terminal domain"/>
    <property type="match status" value="2"/>
</dbReference>
<dbReference type="PANTHER" id="PTHR43215">
    <property type="entry name" value="RADIAL SPOKE HEAD 1 HOMOLOG"/>
    <property type="match status" value="1"/>
</dbReference>
<reference evidence="3 4" key="1">
    <citation type="journal article" date="2015" name="Parasitol. Res.">
        <title>Viruses in close associations with free-living amoebae.</title>
        <authorList>
            <person name="Scheid P."/>
        </authorList>
    </citation>
    <scope>NUCLEOTIDE SEQUENCE [LARGE SCALE GENOMIC DNA]</scope>
    <source>
        <strain evidence="3">KlaHel</strain>
    </source>
</reference>
<dbReference type="EMBL" id="KP136319">
    <property type="protein sequence ID" value="AJF97370.1"/>
    <property type="molecule type" value="Genomic_DNA"/>
</dbReference>
<name>A0A0B5J6I2_9VIRU</name>
<evidence type="ECO:0000313" key="4">
    <source>
        <dbReference type="Proteomes" id="UP000202511"/>
    </source>
</evidence>
<dbReference type="Pfam" id="PF12937">
    <property type="entry name" value="F-box-like"/>
    <property type="match status" value="1"/>
</dbReference>
<evidence type="ECO:0000259" key="2">
    <source>
        <dbReference type="Pfam" id="PF12937"/>
    </source>
</evidence>
<feature type="domain" description="F-box" evidence="2">
    <location>
        <begin position="43"/>
        <end position="89"/>
    </location>
</feature>
<dbReference type="SUPFAM" id="SSF81383">
    <property type="entry name" value="F-box domain"/>
    <property type="match status" value="1"/>
</dbReference>
<dbReference type="RefSeq" id="YP_009119605.1">
    <property type="nucleotide sequence ID" value="NC_026440.1"/>
</dbReference>
<evidence type="ECO:0000313" key="3">
    <source>
        <dbReference type="EMBL" id="AJF97370.1"/>
    </source>
</evidence>
<protein>
    <submittedName>
        <fullName evidence="3">Morn repeat protein</fullName>
    </submittedName>
</protein>
<dbReference type="KEGG" id="vg:23462287"/>
<keyword evidence="1" id="KW-0677">Repeat</keyword>
<dbReference type="Pfam" id="PF02493">
    <property type="entry name" value="MORN"/>
    <property type="match status" value="7"/>
</dbReference>
<dbReference type="SMART" id="SM00698">
    <property type="entry name" value="MORN"/>
    <property type="match status" value="6"/>
</dbReference>